<dbReference type="PANTHER" id="PTHR34427">
    <property type="entry name" value="DUF4283 DOMAIN PROTEIN"/>
    <property type="match status" value="1"/>
</dbReference>
<name>A0A7J0FXH8_9ERIC</name>
<feature type="domain" description="DUF4283" evidence="1">
    <location>
        <begin position="156"/>
        <end position="236"/>
    </location>
</feature>
<dbReference type="InterPro" id="IPR025558">
    <property type="entry name" value="DUF4283"/>
</dbReference>
<protein>
    <recommendedName>
        <fullName evidence="1">DUF4283 domain-containing protein</fullName>
    </recommendedName>
</protein>
<gene>
    <name evidence="2" type="ORF">Acr_16g0000190</name>
</gene>
<sequence>MRRILFLGRKTVEVSTYGVPEGKVEIIERDLGVQRRRQNSRGEFVVASISSYSVRGRICIPVSEIGTGWKDLASVLTGFVQGEGVKDRRKDGGRPKYASQSLDNIKNKEKATYTQVASSGRWPKMSCEILPSVDRVQDVVEVIPSSCSLIPFLRDRSLVGTLVDWKGTVPRANELERWCNTKWGIGVPVEVKDMNGSQYMFILPTKAKAHRISSKRWNFEQTRLDLKFWEDWCGCFEDETKPETLWIRVLGLPVFLWSEELFRAIGDRCGGYITTAVETQGTCQVGKGFTFRVLGLFVGVSRPGIATGLARGRRWGRSDPELTPAVIVVRKDQTKDHLRTKIGAELAKKRKVVRAVRE</sequence>
<dbReference type="EMBL" id="BJWL01000016">
    <property type="protein sequence ID" value="GFZ03395.1"/>
    <property type="molecule type" value="Genomic_DNA"/>
</dbReference>
<dbReference type="AlphaFoldDB" id="A0A7J0FXH8"/>
<proteinExistence type="predicted"/>
<dbReference type="OrthoDB" id="1742148at2759"/>
<evidence type="ECO:0000259" key="1">
    <source>
        <dbReference type="Pfam" id="PF14111"/>
    </source>
</evidence>
<organism evidence="2 3">
    <name type="scientific">Actinidia rufa</name>
    <dbReference type="NCBI Taxonomy" id="165716"/>
    <lineage>
        <taxon>Eukaryota</taxon>
        <taxon>Viridiplantae</taxon>
        <taxon>Streptophyta</taxon>
        <taxon>Embryophyta</taxon>
        <taxon>Tracheophyta</taxon>
        <taxon>Spermatophyta</taxon>
        <taxon>Magnoliopsida</taxon>
        <taxon>eudicotyledons</taxon>
        <taxon>Gunneridae</taxon>
        <taxon>Pentapetalae</taxon>
        <taxon>asterids</taxon>
        <taxon>Ericales</taxon>
        <taxon>Actinidiaceae</taxon>
        <taxon>Actinidia</taxon>
    </lineage>
</organism>
<accession>A0A7J0FXH8</accession>
<dbReference type="PANTHER" id="PTHR34427:SF10">
    <property type="entry name" value="DUF4283 DOMAIN-CONTAINING PROTEIN"/>
    <property type="match status" value="1"/>
</dbReference>
<dbReference type="Proteomes" id="UP000585474">
    <property type="component" value="Unassembled WGS sequence"/>
</dbReference>
<comment type="caution">
    <text evidence="2">The sequence shown here is derived from an EMBL/GenBank/DDBJ whole genome shotgun (WGS) entry which is preliminary data.</text>
</comment>
<reference evidence="2 3" key="1">
    <citation type="submission" date="2019-07" db="EMBL/GenBank/DDBJ databases">
        <title>De Novo Assembly of kiwifruit Actinidia rufa.</title>
        <authorList>
            <person name="Sugita-Konishi S."/>
            <person name="Sato K."/>
            <person name="Mori E."/>
            <person name="Abe Y."/>
            <person name="Kisaki G."/>
            <person name="Hamano K."/>
            <person name="Suezawa K."/>
            <person name="Otani M."/>
            <person name="Fukuda T."/>
            <person name="Manabe T."/>
            <person name="Gomi K."/>
            <person name="Tabuchi M."/>
            <person name="Akimitsu K."/>
            <person name="Kataoka I."/>
        </authorList>
    </citation>
    <scope>NUCLEOTIDE SEQUENCE [LARGE SCALE GENOMIC DNA]</scope>
    <source>
        <strain evidence="3">cv. Fuchu</strain>
    </source>
</reference>
<evidence type="ECO:0000313" key="2">
    <source>
        <dbReference type="EMBL" id="GFZ03395.1"/>
    </source>
</evidence>
<keyword evidence="3" id="KW-1185">Reference proteome</keyword>
<evidence type="ECO:0000313" key="3">
    <source>
        <dbReference type="Proteomes" id="UP000585474"/>
    </source>
</evidence>
<dbReference type="Pfam" id="PF14111">
    <property type="entry name" value="DUF4283"/>
    <property type="match status" value="1"/>
</dbReference>